<dbReference type="InterPro" id="IPR000742">
    <property type="entry name" value="EGF"/>
</dbReference>
<evidence type="ECO:0000259" key="9">
    <source>
        <dbReference type="PROSITE" id="PS50923"/>
    </source>
</evidence>
<evidence type="ECO:0000256" key="5">
    <source>
        <dbReference type="SAM" id="Phobius"/>
    </source>
</evidence>
<evidence type="ECO:0000256" key="3">
    <source>
        <dbReference type="PROSITE-ProRule" id="PRU00302"/>
    </source>
</evidence>
<feature type="compositionally biased region" description="Low complexity" evidence="4">
    <location>
        <begin position="501"/>
        <end position="516"/>
    </location>
</feature>
<keyword evidence="1 2" id="KW-1015">Disulfide bond</keyword>
<dbReference type="InterPro" id="IPR000082">
    <property type="entry name" value="SEA_dom"/>
</dbReference>
<evidence type="ECO:0000256" key="6">
    <source>
        <dbReference type="SAM" id="SignalP"/>
    </source>
</evidence>
<dbReference type="AlphaFoldDB" id="A0A9Q0YT75"/>
<keyword evidence="5" id="KW-0812">Transmembrane</keyword>
<feature type="compositionally biased region" description="Polar residues" evidence="4">
    <location>
        <begin position="760"/>
        <end position="770"/>
    </location>
</feature>
<evidence type="ECO:0000313" key="10">
    <source>
        <dbReference type="EMBL" id="KAJ8026594.1"/>
    </source>
</evidence>
<dbReference type="Proteomes" id="UP001152320">
    <property type="component" value="Chromosome 16"/>
</dbReference>
<dbReference type="PROSITE" id="PS50923">
    <property type="entry name" value="SUSHI"/>
    <property type="match status" value="2"/>
</dbReference>
<feature type="compositionally biased region" description="Polar residues" evidence="4">
    <location>
        <begin position="277"/>
        <end position="297"/>
    </location>
</feature>
<dbReference type="Pfam" id="PF01390">
    <property type="entry name" value="SEA"/>
    <property type="match status" value="1"/>
</dbReference>
<dbReference type="SMART" id="SM00181">
    <property type="entry name" value="EGF"/>
    <property type="match status" value="2"/>
</dbReference>
<keyword evidence="3" id="KW-0768">Sushi</keyword>
<organism evidence="10 11">
    <name type="scientific">Holothuria leucospilota</name>
    <name type="common">Black long sea cucumber</name>
    <name type="synonym">Mertensiothuria leucospilota</name>
    <dbReference type="NCBI Taxonomy" id="206669"/>
    <lineage>
        <taxon>Eukaryota</taxon>
        <taxon>Metazoa</taxon>
        <taxon>Echinodermata</taxon>
        <taxon>Eleutherozoa</taxon>
        <taxon>Echinozoa</taxon>
        <taxon>Holothuroidea</taxon>
        <taxon>Aspidochirotacea</taxon>
        <taxon>Aspidochirotida</taxon>
        <taxon>Holothuriidae</taxon>
        <taxon>Holothuria</taxon>
    </lineage>
</organism>
<feature type="region of interest" description="Disordered" evidence="4">
    <location>
        <begin position="277"/>
        <end position="316"/>
    </location>
</feature>
<feature type="compositionally biased region" description="Low complexity" evidence="4">
    <location>
        <begin position="771"/>
        <end position="782"/>
    </location>
</feature>
<feature type="domain" description="Sushi" evidence="9">
    <location>
        <begin position="110"/>
        <end position="174"/>
    </location>
</feature>
<name>A0A9Q0YT75_HOLLE</name>
<evidence type="ECO:0000256" key="2">
    <source>
        <dbReference type="PROSITE-ProRule" id="PRU00076"/>
    </source>
</evidence>
<keyword evidence="5" id="KW-1133">Transmembrane helix</keyword>
<gene>
    <name evidence="10" type="ORF">HOLleu_31475</name>
</gene>
<dbReference type="SUPFAM" id="SSF57535">
    <property type="entry name" value="Complement control module/SCR domain"/>
    <property type="match status" value="2"/>
</dbReference>
<feature type="compositionally biased region" description="Low complexity" evidence="4">
    <location>
        <begin position="475"/>
        <end position="490"/>
    </location>
</feature>
<dbReference type="Gene3D" id="3.30.70.960">
    <property type="entry name" value="SEA domain"/>
    <property type="match status" value="1"/>
</dbReference>
<dbReference type="Gene3D" id="2.10.70.10">
    <property type="entry name" value="Complement Module, domain 1"/>
    <property type="match status" value="1"/>
</dbReference>
<evidence type="ECO:0000256" key="1">
    <source>
        <dbReference type="ARBA" id="ARBA00023157"/>
    </source>
</evidence>
<feature type="compositionally biased region" description="Polar residues" evidence="4">
    <location>
        <begin position="783"/>
        <end position="799"/>
    </location>
</feature>
<feature type="signal peptide" evidence="6">
    <location>
        <begin position="1"/>
        <end position="32"/>
    </location>
</feature>
<feature type="chain" id="PRO_5040473647" evidence="6">
    <location>
        <begin position="33"/>
        <end position="1192"/>
    </location>
</feature>
<dbReference type="InterPro" id="IPR036364">
    <property type="entry name" value="SEA_dom_sf"/>
</dbReference>
<feature type="region of interest" description="Disordered" evidence="4">
    <location>
        <begin position="465"/>
        <end position="561"/>
    </location>
</feature>
<feature type="region of interest" description="Disordered" evidence="4">
    <location>
        <begin position="372"/>
        <end position="391"/>
    </location>
</feature>
<dbReference type="InterPro" id="IPR035976">
    <property type="entry name" value="Sushi/SCR/CCP_sf"/>
</dbReference>
<feature type="compositionally biased region" description="Low complexity" evidence="4">
    <location>
        <begin position="401"/>
        <end position="417"/>
    </location>
</feature>
<feature type="disulfide bond" evidence="2">
    <location>
        <begin position="1020"/>
        <end position="1037"/>
    </location>
</feature>
<feature type="region of interest" description="Disordered" evidence="4">
    <location>
        <begin position="758"/>
        <end position="804"/>
    </location>
</feature>
<comment type="caution">
    <text evidence="10">The sequence shown here is derived from an EMBL/GenBank/DDBJ whole genome shotgun (WGS) entry which is preliminary data.</text>
</comment>
<reference evidence="10" key="1">
    <citation type="submission" date="2021-10" db="EMBL/GenBank/DDBJ databases">
        <title>Tropical sea cucumber genome reveals ecological adaptation and Cuvierian tubules defense mechanism.</title>
        <authorList>
            <person name="Chen T."/>
        </authorList>
    </citation>
    <scope>NUCLEOTIDE SEQUENCE</scope>
    <source>
        <strain evidence="10">Nanhai2018</strain>
        <tissue evidence="10">Muscle</tissue>
    </source>
</reference>
<keyword evidence="5" id="KW-0472">Membrane</keyword>
<protein>
    <submittedName>
        <fullName evidence="10">Uncharacterized protein</fullName>
    </submittedName>
</protein>
<dbReference type="Gene3D" id="2.10.25.10">
    <property type="entry name" value="Laminin"/>
    <property type="match status" value="1"/>
</dbReference>
<evidence type="ECO:0000259" key="7">
    <source>
        <dbReference type="PROSITE" id="PS50024"/>
    </source>
</evidence>
<feature type="compositionally biased region" description="Low complexity" evidence="4">
    <location>
        <begin position="375"/>
        <end position="388"/>
    </location>
</feature>
<feature type="compositionally biased region" description="Low complexity" evidence="4">
    <location>
        <begin position="302"/>
        <end position="316"/>
    </location>
</feature>
<dbReference type="PROSITE" id="PS50026">
    <property type="entry name" value="EGF_3"/>
    <property type="match status" value="1"/>
</dbReference>
<proteinExistence type="predicted"/>
<comment type="caution">
    <text evidence="2">Lacks conserved residue(s) required for the propagation of feature annotation.</text>
</comment>
<dbReference type="EMBL" id="JAIZAY010000016">
    <property type="protein sequence ID" value="KAJ8026594.1"/>
    <property type="molecule type" value="Genomic_DNA"/>
</dbReference>
<keyword evidence="6" id="KW-0732">Signal</keyword>
<evidence type="ECO:0000256" key="4">
    <source>
        <dbReference type="SAM" id="MobiDB-lite"/>
    </source>
</evidence>
<dbReference type="SMART" id="SM00032">
    <property type="entry name" value="CCP"/>
    <property type="match status" value="3"/>
</dbReference>
<keyword evidence="2" id="KW-0245">EGF-like domain</keyword>
<feature type="domain" description="Sushi" evidence="9">
    <location>
        <begin position="798"/>
        <end position="857"/>
    </location>
</feature>
<feature type="domain" description="SEA" evidence="7">
    <location>
        <begin position="891"/>
        <end position="1015"/>
    </location>
</feature>
<feature type="compositionally biased region" description="Low complexity" evidence="4">
    <location>
        <begin position="549"/>
        <end position="561"/>
    </location>
</feature>
<sequence length="1192" mass="128513">MLRNVKNIVTMFRHVFCKVFIILLWNLVICSGQTTSSPCDSTECFLDWNSIDANLNFSVSKNVICHSEWSDLTDFNCPMHYQLQGAPKTSFCNPAKYTWDPEVYTIKCLAPCHVPAELSTNVTIISSTSSNETSTYMNGEIITYFCQNGTLIPFSTTSCNDGNWVNAEIPRCMADCNFPPNTDSTHSTASSVSHGVVVTLECQDGFQPSSSTPSPVTTVCDNGYFDKSLVCTKIYETTQQFQPTATSISTSMRTVTGLSVSSTPSLALSTLEISTDDASSTLPTDSLTQSSTWPTTKRTTEDITSTSPTESSTPLSIFPTVESTTEDDICSLSFSPISKLTTSRTTMDDTTDESVTSSTDLSSLYNTVITKDDGTSTGQTISSTQSSTLLNEAETSENAISIAPSASAAPSSTSSTTVGTTNNDDTDKFTASSVPLSLFTTVITTDDDTVIEPTTSSTQFSTLLNTAGTSKDGSSIESTPSSVPSSISSTAVRTTKEDTTDGSTTSSTVRSSFFKTITTTDDNNPIGTTTPSPHFSPLLNTGETTEDNTSTLPKSSSSLSITSPSITVKEGTSVVLPLSSTPPSTFSTTNLQSPEDATLTAPTISSTSLSELPTALTTTENHSTILPKISLRSSTALAVTATTMKDEGPTLPTFSSQQLSTLLTTRRTSDDGTSIVPPVPLTSFSTLLTTASTTDNIASTLSTVSTTTIRTTGKGTLGRTATPLPTVFTTMKTVEDDTPILSTVSSKLLSTLSTSARSTENNLPTTSFNGSIQSSTQITKTSPETSVTNEYRSTFQPSDCNPPEVQKPLMYTPNKRTYEEFEEIEYYCQGNLQLVGNQYAICEGQQFYPSKQPTCEESDCNFRQCEAQNGYCTIKEVCICKPGYSRVDNQCIEIYPIQTTITLSATWNKVYSNRSSSEFRKLEANICVAFESAFQVSVSIPVGSFVVCSVISFKEGSVQASVSTTFVRKSKVTPADVETLVNDFANSNHEGFTLPGMTYNFTKNATSKELDPCDEGIHDCDMMFGICSYTGKGSYSCTCKEGFVNRQGVAVDGVSCVPEDNSGLVIGVSIAAGLLLASIFICFIFCLKISLNGRRRVVKSYYPDTTSTSSDDHYGKPDETDIDDMDLERRMSRNAQRMQHIDHISPIPKATFDPLARPNSFIDTAEEALPQGDRYYGRNFHDRPYNPGAVAY</sequence>
<feature type="disulfide bond" evidence="3">
    <location>
        <begin position="828"/>
        <end position="855"/>
    </location>
</feature>
<dbReference type="PROSITE" id="PS50024">
    <property type="entry name" value="SEA"/>
    <property type="match status" value="1"/>
</dbReference>
<feature type="compositionally biased region" description="Polar residues" evidence="4">
    <location>
        <begin position="517"/>
        <end position="543"/>
    </location>
</feature>
<dbReference type="InterPro" id="IPR000436">
    <property type="entry name" value="Sushi_SCR_CCP_dom"/>
</dbReference>
<feature type="transmembrane region" description="Helical" evidence="5">
    <location>
        <begin position="1064"/>
        <end position="1087"/>
    </location>
</feature>
<feature type="region of interest" description="Disordered" evidence="4">
    <location>
        <begin position="401"/>
        <end position="430"/>
    </location>
</feature>
<dbReference type="OrthoDB" id="10684281at2759"/>
<feature type="domain" description="EGF-like" evidence="8">
    <location>
        <begin position="1009"/>
        <end position="1049"/>
    </location>
</feature>
<feature type="compositionally biased region" description="Polar residues" evidence="4">
    <location>
        <begin position="418"/>
        <end position="430"/>
    </location>
</feature>
<keyword evidence="11" id="KW-1185">Reference proteome</keyword>
<evidence type="ECO:0000259" key="8">
    <source>
        <dbReference type="PROSITE" id="PS50026"/>
    </source>
</evidence>
<evidence type="ECO:0000313" key="11">
    <source>
        <dbReference type="Proteomes" id="UP001152320"/>
    </source>
</evidence>
<accession>A0A9Q0YT75</accession>